<dbReference type="Gene3D" id="1.50.40.10">
    <property type="entry name" value="Mitochondrial carrier domain"/>
    <property type="match status" value="2"/>
</dbReference>
<evidence type="ECO:0000313" key="13">
    <source>
        <dbReference type="EMBL" id="GAX27609.1"/>
    </source>
</evidence>
<dbReference type="PANTHER" id="PTHR45829:SF4">
    <property type="entry name" value="MITOCHONDRIAL CARRIER PROTEIN RIM2"/>
    <property type="match status" value="1"/>
</dbReference>
<dbReference type="EMBL" id="BDSP01000259">
    <property type="protein sequence ID" value="GAX27609.1"/>
    <property type="molecule type" value="Genomic_DNA"/>
</dbReference>
<dbReference type="InterPro" id="IPR023395">
    <property type="entry name" value="MCP_dom_sf"/>
</dbReference>
<name>A0A1Z5KMU1_FISSO</name>
<evidence type="ECO:0000256" key="4">
    <source>
        <dbReference type="ARBA" id="ARBA00022737"/>
    </source>
</evidence>
<evidence type="ECO:0000256" key="9">
    <source>
        <dbReference type="PROSITE-ProRule" id="PRU00282"/>
    </source>
</evidence>
<evidence type="ECO:0000256" key="5">
    <source>
        <dbReference type="ARBA" id="ARBA00022792"/>
    </source>
</evidence>
<evidence type="ECO:0000256" key="10">
    <source>
        <dbReference type="RuleBase" id="RU000488"/>
    </source>
</evidence>
<evidence type="ECO:0000256" key="8">
    <source>
        <dbReference type="ARBA" id="ARBA00023136"/>
    </source>
</evidence>
<feature type="region of interest" description="Disordered" evidence="11">
    <location>
        <begin position="1"/>
        <end position="27"/>
    </location>
</feature>
<evidence type="ECO:0000256" key="1">
    <source>
        <dbReference type="ARBA" id="ARBA00004448"/>
    </source>
</evidence>
<dbReference type="PRINTS" id="PR00926">
    <property type="entry name" value="MITOCARRIER"/>
</dbReference>
<feature type="repeat" description="Solcar" evidence="9">
    <location>
        <begin position="236"/>
        <end position="319"/>
    </location>
</feature>
<comment type="subcellular location">
    <subcellularLocation>
        <location evidence="1">Mitochondrion inner membrane</location>
        <topology evidence="1">Multi-pass membrane protein</topology>
    </subcellularLocation>
</comment>
<evidence type="ECO:0000256" key="12">
    <source>
        <dbReference type="SAM" id="Phobius"/>
    </source>
</evidence>
<dbReference type="GO" id="GO:0015218">
    <property type="term" value="F:pyrimidine nucleotide transmembrane transporter activity"/>
    <property type="evidence" value="ECO:0007669"/>
    <property type="project" value="InterPro"/>
</dbReference>
<evidence type="ECO:0000256" key="11">
    <source>
        <dbReference type="SAM" id="MobiDB-lite"/>
    </source>
</evidence>
<dbReference type="AlphaFoldDB" id="A0A1Z5KMU1"/>
<feature type="repeat" description="Solcar" evidence="9">
    <location>
        <begin position="38"/>
        <end position="128"/>
    </location>
</feature>
<feature type="transmembrane region" description="Helical" evidence="12">
    <location>
        <begin position="99"/>
        <end position="121"/>
    </location>
</feature>
<keyword evidence="3 9" id="KW-0812">Transmembrane</keyword>
<evidence type="ECO:0000256" key="2">
    <source>
        <dbReference type="ARBA" id="ARBA00022448"/>
    </source>
</evidence>
<dbReference type="GO" id="GO:0005743">
    <property type="term" value="C:mitochondrial inner membrane"/>
    <property type="evidence" value="ECO:0007669"/>
    <property type="project" value="UniProtKB-SubCell"/>
</dbReference>
<dbReference type="InParanoid" id="A0A1Z5KMU1"/>
<gene>
    <name evidence="13" type="ORF">FisN_13Hh302</name>
</gene>
<dbReference type="SUPFAM" id="SSF103506">
    <property type="entry name" value="Mitochondrial carrier"/>
    <property type="match status" value="1"/>
</dbReference>
<organism evidence="13 14">
    <name type="scientific">Fistulifera solaris</name>
    <name type="common">Oleaginous diatom</name>
    <dbReference type="NCBI Taxonomy" id="1519565"/>
    <lineage>
        <taxon>Eukaryota</taxon>
        <taxon>Sar</taxon>
        <taxon>Stramenopiles</taxon>
        <taxon>Ochrophyta</taxon>
        <taxon>Bacillariophyta</taxon>
        <taxon>Bacillariophyceae</taxon>
        <taxon>Bacillariophycidae</taxon>
        <taxon>Naviculales</taxon>
        <taxon>Naviculaceae</taxon>
        <taxon>Fistulifera</taxon>
    </lineage>
</organism>
<dbReference type="Pfam" id="PF00153">
    <property type="entry name" value="Mito_carr"/>
    <property type="match status" value="3"/>
</dbReference>
<keyword evidence="4" id="KW-0677">Repeat</keyword>
<dbReference type="PROSITE" id="PS50920">
    <property type="entry name" value="SOLCAR"/>
    <property type="match status" value="3"/>
</dbReference>
<protein>
    <submittedName>
        <fullName evidence="13">Solute carrier family 25 (Mitochondrial folate transporter), member 32</fullName>
    </submittedName>
</protein>
<keyword evidence="6 12" id="KW-1133">Transmembrane helix</keyword>
<keyword evidence="2 10" id="KW-0813">Transport</keyword>
<dbReference type="PANTHER" id="PTHR45829">
    <property type="entry name" value="MITOCHONDRIAL CARRIER PROTEIN RIM2"/>
    <property type="match status" value="1"/>
</dbReference>
<evidence type="ECO:0000256" key="6">
    <source>
        <dbReference type="ARBA" id="ARBA00022989"/>
    </source>
</evidence>
<dbReference type="InterPro" id="IPR002067">
    <property type="entry name" value="MCP"/>
</dbReference>
<comment type="similarity">
    <text evidence="10">Belongs to the mitochondrial carrier (TC 2.A.29) family.</text>
</comment>
<accession>A0A1Z5KMU1</accession>
<proteinExistence type="inferred from homology"/>
<evidence type="ECO:0000256" key="3">
    <source>
        <dbReference type="ARBA" id="ARBA00022692"/>
    </source>
</evidence>
<feature type="transmembrane region" description="Helical" evidence="12">
    <location>
        <begin position="141"/>
        <end position="163"/>
    </location>
</feature>
<keyword evidence="8 9" id="KW-0472">Membrane</keyword>
<keyword evidence="14" id="KW-1185">Reference proteome</keyword>
<feature type="compositionally biased region" description="Polar residues" evidence="11">
    <location>
        <begin position="1"/>
        <end position="17"/>
    </location>
</feature>
<comment type="caution">
    <text evidence="13">The sequence shown here is derived from an EMBL/GenBank/DDBJ whole genome shotgun (WGS) entry which is preliminary data.</text>
</comment>
<keyword evidence="5" id="KW-0999">Mitochondrion inner membrane</keyword>
<sequence length="330" mass="36700">MTTPTTSSSDVATTTGNHYHLRKQNRQHSLPVAPRDYVHLYSSLLAGAGSGALASITCAPLDLVRTRLQVWGERRGQMGAVQIIPQMIREIVAKEGWKGCFRGLGATLITVPAFWGVYFPVYNDLKRHGASAYPQYSTTVIHMGAAVSAGAISDVLCNPLFVIRTRIQTDFLHGGGVPKSIASTARSLLRESGGNYLIFWRGMTANMLGLSHVGVQFPVYERLKRMLRQNHQSSRDTAFHVMIASALSKMTACVLTYPHEVIRSRMMDARSQNGFVPTCRQIYAKEGWAGFYAGLPVSLVRVIPNTCITFVTYELFCQWSREMIDEYRSK</sequence>
<dbReference type="Proteomes" id="UP000198406">
    <property type="component" value="Unassembled WGS sequence"/>
</dbReference>
<feature type="repeat" description="Solcar" evidence="9">
    <location>
        <begin position="137"/>
        <end position="226"/>
    </location>
</feature>
<evidence type="ECO:0000256" key="7">
    <source>
        <dbReference type="ARBA" id="ARBA00023128"/>
    </source>
</evidence>
<dbReference type="GO" id="GO:1990519">
    <property type="term" value="P:pyrimidine nucleotide import into mitochondrion"/>
    <property type="evidence" value="ECO:0007669"/>
    <property type="project" value="TreeGrafter"/>
</dbReference>
<dbReference type="InterPro" id="IPR049562">
    <property type="entry name" value="SLC25A33/36-like"/>
</dbReference>
<reference evidence="13 14" key="1">
    <citation type="journal article" date="2015" name="Plant Cell">
        <title>Oil accumulation by the oleaginous diatom Fistulifera solaris as revealed by the genome and transcriptome.</title>
        <authorList>
            <person name="Tanaka T."/>
            <person name="Maeda Y."/>
            <person name="Veluchamy A."/>
            <person name="Tanaka M."/>
            <person name="Abida H."/>
            <person name="Marechal E."/>
            <person name="Bowler C."/>
            <person name="Muto M."/>
            <person name="Sunaga Y."/>
            <person name="Tanaka M."/>
            <person name="Yoshino T."/>
            <person name="Taniguchi T."/>
            <person name="Fukuda Y."/>
            <person name="Nemoto M."/>
            <person name="Matsumoto M."/>
            <person name="Wong P.S."/>
            <person name="Aburatani S."/>
            <person name="Fujibuchi W."/>
        </authorList>
    </citation>
    <scope>NUCLEOTIDE SEQUENCE [LARGE SCALE GENOMIC DNA]</scope>
    <source>
        <strain evidence="13 14">JPCC DA0580</strain>
    </source>
</reference>
<dbReference type="OrthoDB" id="10266426at2759"/>
<keyword evidence="7" id="KW-0496">Mitochondrion</keyword>
<dbReference type="InterPro" id="IPR018108">
    <property type="entry name" value="MCP_transmembrane"/>
</dbReference>
<evidence type="ECO:0000313" key="14">
    <source>
        <dbReference type="Proteomes" id="UP000198406"/>
    </source>
</evidence>